<name>A0A5N6UTQ0_ASPTM</name>
<gene>
    <name evidence="2" type="ORF">BDV40DRAFT_266149</name>
</gene>
<accession>A0A5N6UTQ0</accession>
<dbReference type="EMBL" id="ML738634">
    <property type="protein sequence ID" value="KAE8162016.1"/>
    <property type="molecule type" value="Genomic_DNA"/>
</dbReference>
<keyword evidence="3" id="KW-1185">Reference proteome</keyword>
<sequence length="51" mass="5657">MLCLCMALCSFLYATPSVLYLHIGILDIINEARISVLELMSFSSMFCPPGK</sequence>
<reference evidence="2 3" key="1">
    <citation type="submission" date="2019-04" db="EMBL/GenBank/DDBJ databases">
        <title>Friends and foes A comparative genomics study of 23 Aspergillus species from section Flavi.</title>
        <authorList>
            <consortium name="DOE Joint Genome Institute"/>
            <person name="Kjaerbolling I."/>
            <person name="Vesth T."/>
            <person name="Frisvad J.C."/>
            <person name="Nybo J.L."/>
            <person name="Theobald S."/>
            <person name="Kildgaard S."/>
            <person name="Isbrandt T."/>
            <person name="Kuo A."/>
            <person name="Sato A."/>
            <person name="Lyhne E.K."/>
            <person name="Kogle M.E."/>
            <person name="Wiebenga A."/>
            <person name="Kun R.S."/>
            <person name="Lubbers R.J."/>
            <person name="Makela M.R."/>
            <person name="Barry K."/>
            <person name="Chovatia M."/>
            <person name="Clum A."/>
            <person name="Daum C."/>
            <person name="Haridas S."/>
            <person name="He G."/>
            <person name="LaButti K."/>
            <person name="Lipzen A."/>
            <person name="Mondo S."/>
            <person name="Riley R."/>
            <person name="Salamov A."/>
            <person name="Simmons B.A."/>
            <person name="Magnuson J.K."/>
            <person name="Henrissat B."/>
            <person name="Mortensen U.H."/>
            <person name="Larsen T.O."/>
            <person name="Devries R.P."/>
            <person name="Grigoriev I.V."/>
            <person name="Machida M."/>
            <person name="Baker S.E."/>
            <person name="Andersen M.R."/>
        </authorList>
    </citation>
    <scope>NUCLEOTIDE SEQUENCE [LARGE SCALE GENOMIC DNA]</scope>
    <source>
        <strain evidence="2 3">CBS 117626</strain>
    </source>
</reference>
<protein>
    <submittedName>
        <fullName evidence="2">Uncharacterized protein</fullName>
    </submittedName>
</protein>
<keyword evidence="1" id="KW-0732">Signal</keyword>
<evidence type="ECO:0000313" key="3">
    <source>
        <dbReference type="Proteomes" id="UP000326950"/>
    </source>
</evidence>
<evidence type="ECO:0000256" key="1">
    <source>
        <dbReference type="SAM" id="SignalP"/>
    </source>
</evidence>
<feature type="chain" id="PRO_5043747449" evidence="1">
    <location>
        <begin position="21"/>
        <end position="51"/>
    </location>
</feature>
<proteinExistence type="predicted"/>
<dbReference type="Proteomes" id="UP000326950">
    <property type="component" value="Unassembled WGS sequence"/>
</dbReference>
<feature type="signal peptide" evidence="1">
    <location>
        <begin position="1"/>
        <end position="20"/>
    </location>
</feature>
<evidence type="ECO:0000313" key="2">
    <source>
        <dbReference type="EMBL" id="KAE8162016.1"/>
    </source>
</evidence>
<organism evidence="2 3">
    <name type="scientific">Aspergillus tamarii</name>
    <dbReference type="NCBI Taxonomy" id="41984"/>
    <lineage>
        <taxon>Eukaryota</taxon>
        <taxon>Fungi</taxon>
        <taxon>Dikarya</taxon>
        <taxon>Ascomycota</taxon>
        <taxon>Pezizomycotina</taxon>
        <taxon>Eurotiomycetes</taxon>
        <taxon>Eurotiomycetidae</taxon>
        <taxon>Eurotiales</taxon>
        <taxon>Aspergillaceae</taxon>
        <taxon>Aspergillus</taxon>
        <taxon>Aspergillus subgen. Circumdati</taxon>
    </lineage>
</organism>
<dbReference type="AlphaFoldDB" id="A0A5N6UTQ0"/>